<sequence>MSEKDEIRHKVWNRLTERKLGGFPFPLTGRIPNFKGAETAASFVRDMDIYKDAEVVKVNPDAPQLPLRATVLKDGKILLIPTPRLKDGFVMIKPEWVPRGEERKAASIKHMNTYGKVVPLMDIPPIDLIVVGSVAIHRDGRRLGKGEGYADREYAILREIGNEPVPVITTINSEQLVGDDIPRDSYDLAVDWIITEAGITETHTPYPKPQGIEWDHVSEDEMEKMPILKELKNFSGGTDL</sequence>
<dbReference type="OrthoDB" id="9801938at2"/>
<protein>
    <submittedName>
        <fullName evidence="1">5-formyltetrahydrofolate cyclo-ligase</fullName>
    </submittedName>
</protein>
<dbReference type="AlphaFoldDB" id="A0A366EX84"/>
<dbReference type="GO" id="GO:0016874">
    <property type="term" value="F:ligase activity"/>
    <property type="evidence" value="ECO:0007669"/>
    <property type="project" value="UniProtKB-KW"/>
</dbReference>
<proteinExistence type="predicted"/>
<dbReference type="Proteomes" id="UP000252118">
    <property type="component" value="Unassembled WGS sequence"/>
</dbReference>
<reference evidence="1 2" key="1">
    <citation type="submission" date="2018-06" db="EMBL/GenBank/DDBJ databases">
        <title>Freshwater and sediment microbial communities from various areas in North America, analyzing microbe dynamics in response to fracking.</title>
        <authorList>
            <person name="Lamendella R."/>
        </authorList>
    </citation>
    <scope>NUCLEOTIDE SEQUENCE [LARGE SCALE GENOMIC DNA]</scope>
    <source>
        <strain evidence="1 2">97B</strain>
    </source>
</reference>
<name>A0A366EX84_9BACI</name>
<dbReference type="Pfam" id="PF01812">
    <property type="entry name" value="5-FTHF_cyc-lig"/>
    <property type="match status" value="1"/>
</dbReference>
<dbReference type="InterPro" id="IPR024185">
    <property type="entry name" value="FTHF_cligase-like_sf"/>
</dbReference>
<evidence type="ECO:0000313" key="2">
    <source>
        <dbReference type="Proteomes" id="UP000252118"/>
    </source>
</evidence>
<dbReference type="GO" id="GO:0005737">
    <property type="term" value="C:cytoplasm"/>
    <property type="evidence" value="ECO:0007669"/>
    <property type="project" value="TreeGrafter"/>
</dbReference>
<dbReference type="Gene3D" id="3.40.50.10420">
    <property type="entry name" value="NagB/RpiA/CoA transferase-like"/>
    <property type="match status" value="1"/>
</dbReference>
<accession>A0A366EX84</accession>
<organism evidence="1 2">
    <name type="scientific">Rossellomorea aquimaris</name>
    <dbReference type="NCBI Taxonomy" id="189382"/>
    <lineage>
        <taxon>Bacteria</taxon>
        <taxon>Bacillati</taxon>
        <taxon>Bacillota</taxon>
        <taxon>Bacilli</taxon>
        <taxon>Bacillales</taxon>
        <taxon>Bacillaceae</taxon>
        <taxon>Rossellomorea</taxon>
    </lineage>
</organism>
<dbReference type="PANTHER" id="PTHR13017">
    <property type="entry name" value="5-FORMYLTETRAHYDROFOLATE CYCLO-LIGASE-RELATED"/>
    <property type="match status" value="1"/>
</dbReference>
<dbReference type="InterPro" id="IPR037171">
    <property type="entry name" value="NagB/RpiA_transferase-like"/>
</dbReference>
<dbReference type="EMBL" id="QNRJ01000003">
    <property type="protein sequence ID" value="RBP06085.1"/>
    <property type="molecule type" value="Genomic_DNA"/>
</dbReference>
<dbReference type="InterPro" id="IPR002698">
    <property type="entry name" value="FTHF_cligase"/>
</dbReference>
<dbReference type="SUPFAM" id="SSF100950">
    <property type="entry name" value="NagB/RpiA/CoA transferase-like"/>
    <property type="match status" value="1"/>
</dbReference>
<dbReference type="RefSeq" id="WP_113968651.1">
    <property type="nucleotide sequence ID" value="NZ_QNRJ01000003.1"/>
</dbReference>
<dbReference type="PANTHER" id="PTHR13017:SF0">
    <property type="entry name" value="METHENYLTETRAHYDROFOLATE SYNTHASE DOMAIN-CONTAINING PROTEIN"/>
    <property type="match status" value="1"/>
</dbReference>
<gene>
    <name evidence="1" type="ORF">DET59_103214</name>
</gene>
<evidence type="ECO:0000313" key="1">
    <source>
        <dbReference type="EMBL" id="RBP06085.1"/>
    </source>
</evidence>
<keyword evidence="1" id="KW-0436">Ligase</keyword>
<comment type="caution">
    <text evidence="1">The sequence shown here is derived from an EMBL/GenBank/DDBJ whole genome shotgun (WGS) entry which is preliminary data.</text>
</comment>